<dbReference type="GO" id="GO:0008083">
    <property type="term" value="F:growth factor activity"/>
    <property type="evidence" value="ECO:0007669"/>
    <property type="project" value="UniProtKB-KW"/>
</dbReference>
<feature type="compositionally biased region" description="Basic residues" evidence="3">
    <location>
        <begin position="55"/>
        <end position="72"/>
    </location>
</feature>
<evidence type="ECO:0000313" key="5">
    <source>
        <dbReference type="EMBL" id="KAH3828454.1"/>
    </source>
</evidence>
<keyword evidence="2" id="KW-0339">Growth factor</keyword>
<dbReference type="GO" id="GO:0038180">
    <property type="term" value="P:nerve growth factor signaling pathway"/>
    <property type="evidence" value="ECO:0007669"/>
    <property type="project" value="TreeGrafter"/>
</dbReference>
<gene>
    <name evidence="5" type="ORF">DPMN_130423</name>
</gene>
<comment type="similarity">
    <text evidence="1">Belongs to the NGF-beta family.</text>
</comment>
<dbReference type="InterPro" id="IPR002072">
    <property type="entry name" value="Nerve_growth_factor-rel"/>
</dbReference>
<keyword evidence="6" id="KW-1185">Reference proteome</keyword>
<dbReference type="AlphaFoldDB" id="A0A9D4JZ58"/>
<accession>A0A9D4JZ58</accession>
<feature type="region of interest" description="Disordered" evidence="3">
    <location>
        <begin position="49"/>
        <end position="73"/>
    </location>
</feature>
<dbReference type="EMBL" id="JAIWYP010000005">
    <property type="protein sequence ID" value="KAH3828454.1"/>
    <property type="molecule type" value="Genomic_DNA"/>
</dbReference>
<dbReference type="Proteomes" id="UP000828390">
    <property type="component" value="Unassembled WGS sequence"/>
</dbReference>
<dbReference type="SUPFAM" id="SSF57501">
    <property type="entry name" value="Cystine-knot cytokines"/>
    <property type="match status" value="1"/>
</dbReference>
<dbReference type="PANTHER" id="PTHR11589:SF11">
    <property type="entry name" value="PREPRO-NEUROTROPHIN"/>
    <property type="match status" value="1"/>
</dbReference>
<name>A0A9D4JZ58_DREPO</name>
<dbReference type="GO" id="GO:0043524">
    <property type="term" value="P:negative regulation of neuron apoptotic process"/>
    <property type="evidence" value="ECO:0007669"/>
    <property type="project" value="TreeGrafter"/>
</dbReference>
<dbReference type="PROSITE" id="PS50270">
    <property type="entry name" value="NGF_2"/>
    <property type="match status" value="1"/>
</dbReference>
<dbReference type="GO" id="GO:0005163">
    <property type="term" value="F:nerve growth factor receptor binding"/>
    <property type="evidence" value="ECO:0007669"/>
    <property type="project" value="TreeGrafter"/>
</dbReference>
<evidence type="ECO:0000256" key="3">
    <source>
        <dbReference type="SAM" id="MobiDB-lite"/>
    </source>
</evidence>
<dbReference type="InterPro" id="IPR029034">
    <property type="entry name" value="Cystine-knot_cytokine"/>
</dbReference>
<organism evidence="5 6">
    <name type="scientific">Dreissena polymorpha</name>
    <name type="common">Zebra mussel</name>
    <name type="synonym">Mytilus polymorpha</name>
    <dbReference type="NCBI Taxonomy" id="45954"/>
    <lineage>
        <taxon>Eukaryota</taxon>
        <taxon>Metazoa</taxon>
        <taxon>Spiralia</taxon>
        <taxon>Lophotrochozoa</taxon>
        <taxon>Mollusca</taxon>
        <taxon>Bivalvia</taxon>
        <taxon>Autobranchia</taxon>
        <taxon>Heteroconchia</taxon>
        <taxon>Euheterodonta</taxon>
        <taxon>Imparidentia</taxon>
        <taxon>Neoheterodontei</taxon>
        <taxon>Myida</taxon>
        <taxon>Dreissenoidea</taxon>
        <taxon>Dreissenidae</taxon>
        <taxon>Dreissena</taxon>
    </lineage>
</organism>
<dbReference type="InterPro" id="IPR020408">
    <property type="entry name" value="Nerve_growth_factor-like"/>
</dbReference>
<evidence type="ECO:0000256" key="2">
    <source>
        <dbReference type="ARBA" id="ARBA00023030"/>
    </source>
</evidence>
<reference evidence="5" key="2">
    <citation type="submission" date="2020-11" db="EMBL/GenBank/DDBJ databases">
        <authorList>
            <person name="McCartney M.A."/>
            <person name="Auch B."/>
            <person name="Kono T."/>
            <person name="Mallez S."/>
            <person name="Becker A."/>
            <person name="Gohl D.M."/>
            <person name="Silverstein K.A.T."/>
            <person name="Koren S."/>
            <person name="Bechman K.B."/>
            <person name="Herman A."/>
            <person name="Abrahante J.E."/>
            <person name="Garbe J."/>
        </authorList>
    </citation>
    <scope>NUCLEOTIDE SEQUENCE</scope>
    <source>
        <strain evidence="5">Duluth1</strain>
        <tissue evidence="5">Whole animal</tissue>
    </source>
</reference>
<dbReference type="Pfam" id="PF00243">
    <property type="entry name" value="NGF"/>
    <property type="match status" value="1"/>
</dbReference>
<protein>
    <recommendedName>
        <fullName evidence="4">Nerve growth factor-related domain-containing protein</fullName>
    </recommendedName>
</protein>
<dbReference type="GO" id="GO:0007169">
    <property type="term" value="P:cell surface receptor protein tyrosine kinase signaling pathway"/>
    <property type="evidence" value="ECO:0007669"/>
    <property type="project" value="TreeGrafter"/>
</dbReference>
<proteinExistence type="inferred from homology"/>
<dbReference type="Gene3D" id="2.10.90.10">
    <property type="entry name" value="Cystine-knot cytokines"/>
    <property type="match status" value="1"/>
</dbReference>
<dbReference type="SMART" id="SM00140">
    <property type="entry name" value="NGF"/>
    <property type="match status" value="1"/>
</dbReference>
<evidence type="ECO:0000313" key="6">
    <source>
        <dbReference type="Proteomes" id="UP000828390"/>
    </source>
</evidence>
<sequence>MTKGQVLQLNVNQILNIDDSAAQRPVLVDNVTALMNVTLGNIHFTLPKTKQTSSKGKRLRKKNNLRHKRSSSIHRVPSHIGFPRKSCGTKSSYVFKEEAKDIFGDTVHIHPVIEFGKVTFTQYFRETFCSDDGCSCYGIDSNKFTSSCETTHSYTNAKVVKNGSLRWTLVKIRSGCACIINEKQQAPHGLQFLL</sequence>
<evidence type="ECO:0000259" key="4">
    <source>
        <dbReference type="SMART" id="SM00140"/>
    </source>
</evidence>
<evidence type="ECO:0000256" key="1">
    <source>
        <dbReference type="ARBA" id="ARBA00010783"/>
    </source>
</evidence>
<reference evidence="5" key="1">
    <citation type="journal article" date="2019" name="bioRxiv">
        <title>The Genome of the Zebra Mussel, Dreissena polymorpha: A Resource for Invasive Species Research.</title>
        <authorList>
            <person name="McCartney M.A."/>
            <person name="Auch B."/>
            <person name="Kono T."/>
            <person name="Mallez S."/>
            <person name="Zhang Y."/>
            <person name="Obille A."/>
            <person name="Becker A."/>
            <person name="Abrahante J.E."/>
            <person name="Garbe J."/>
            <person name="Badalamenti J.P."/>
            <person name="Herman A."/>
            <person name="Mangelson H."/>
            <person name="Liachko I."/>
            <person name="Sullivan S."/>
            <person name="Sone E.D."/>
            <person name="Koren S."/>
            <person name="Silverstein K.A.T."/>
            <person name="Beckman K.B."/>
            <person name="Gohl D.M."/>
        </authorList>
    </citation>
    <scope>NUCLEOTIDE SEQUENCE</scope>
    <source>
        <strain evidence="5">Duluth1</strain>
        <tissue evidence="5">Whole animal</tissue>
    </source>
</reference>
<comment type="caution">
    <text evidence="5">The sequence shown here is derived from an EMBL/GenBank/DDBJ whole genome shotgun (WGS) entry which is preliminary data.</text>
</comment>
<dbReference type="GO" id="GO:0048812">
    <property type="term" value="P:neuron projection morphogenesis"/>
    <property type="evidence" value="ECO:0007669"/>
    <property type="project" value="TreeGrafter"/>
</dbReference>
<dbReference type="PANTHER" id="PTHR11589">
    <property type="entry name" value="NERVE GROWTH FACTOR NGF -RELATED"/>
    <property type="match status" value="1"/>
</dbReference>
<dbReference type="GO" id="GO:0021675">
    <property type="term" value="P:nerve development"/>
    <property type="evidence" value="ECO:0007669"/>
    <property type="project" value="TreeGrafter"/>
</dbReference>
<feature type="domain" description="Nerve growth factor-related" evidence="4">
    <location>
        <begin position="87"/>
        <end position="179"/>
    </location>
</feature>